<name>A0A6J7QKF1_9ZZZZ</name>
<evidence type="ECO:0000256" key="1">
    <source>
        <dbReference type="ARBA" id="ARBA00007569"/>
    </source>
</evidence>
<evidence type="ECO:0000259" key="3">
    <source>
        <dbReference type="Pfam" id="PF00329"/>
    </source>
</evidence>
<comment type="similarity">
    <text evidence="1">Belongs to the complex I 30 kDa subunit family.</text>
</comment>
<dbReference type="Pfam" id="PF00329">
    <property type="entry name" value="Complex1_30kDa"/>
    <property type="match status" value="1"/>
</dbReference>
<dbReference type="GO" id="GO:0008137">
    <property type="term" value="F:NADH dehydrogenase (ubiquinone) activity"/>
    <property type="evidence" value="ECO:0007669"/>
    <property type="project" value="InterPro"/>
</dbReference>
<evidence type="ECO:0000313" key="5">
    <source>
        <dbReference type="EMBL" id="CAB5016969.1"/>
    </source>
</evidence>
<organism evidence="5">
    <name type="scientific">freshwater metagenome</name>
    <dbReference type="NCBI Taxonomy" id="449393"/>
    <lineage>
        <taxon>unclassified sequences</taxon>
        <taxon>metagenomes</taxon>
        <taxon>ecological metagenomes</taxon>
    </lineage>
</organism>
<proteinExistence type="inferred from homology"/>
<dbReference type="InterPro" id="IPR001268">
    <property type="entry name" value="NADH_UbQ_OxRdtase_30kDa_su"/>
</dbReference>
<accession>A0A6J7QKF1</accession>
<dbReference type="InterPro" id="IPR037232">
    <property type="entry name" value="NADH_quin_OxRdtase_su_C/D-like"/>
</dbReference>
<dbReference type="Gene3D" id="3.30.460.80">
    <property type="entry name" value="NADH:ubiquinone oxidoreductase, 30kDa subunit"/>
    <property type="match status" value="1"/>
</dbReference>
<dbReference type="SUPFAM" id="SSF143243">
    <property type="entry name" value="Nqo5-like"/>
    <property type="match status" value="1"/>
</dbReference>
<dbReference type="PANTHER" id="PTHR10884:SF14">
    <property type="entry name" value="NADH DEHYDROGENASE [UBIQUINONE] IRON-SULFUR PROTEIN 3, MITOCHONDRIAL"/>
    <property type="match status" value="1"/>
</dbReference>
<reference evidence="5" key="1">
    <citation type="submission" date="2020-05" db="EMBL/GenBank/DDBJ databases">
        <authorList>
            <person name="Chiriac C."/>
            <person name="Salcher M."/>
            <person name="Ghai R."/>
            <person name="Kavagutti S V."/>
        </authorList>
    </citation>
    <scope>NUCLEOTIDE SEQUENCE</scope>
</reference>
<feature type="region of interest" description="Disordered" evidence="2">
    <location>
        <begin position="154"/>
        <end position="198"/>
    </location>
</feature>
<protein>
    <submittedName>
        <fullName evidence="5">Unannotated protein</fullName>
    </submittedName>
</protein>
<feature type="domain" description="NADH:ubiquinone oxidoreductase 30kDa subunit" evidence="3">
    <location>
        <begin position="31"/>
        <end position="148"/>
    </location>
</feature>
<evidence type="ECO:0000313" key="4">
    <source>
        <dbReference type="EMBL" id="CAB4944745.1"/>
    </source>
</evidence>
<evidence type="ECO:0000256" key="2">
    <source>
        <dbReference type="SAM" id="MobiDB-lite"/>
    </source>
</evidence>
<dbReference type="EMBL" id="CAFBPU010000001">
    <property type="protein sequence ID" value="CAB5016969.1"/>
    <property type="molecule type" value="Genomic_DNA"/>
</dbReference>
<dbReference type="AlphaFoldDB" id="A0A6J7QKF1"/>
<dbReference type="PANTHER" id="PTHR10884">
    <property type="entry name" value="NADH DEHYDROGENASE UBIQUINONE IRON-SULFUR PROTEIN 3"/>
    <property type="match status" value="1"/>
</dbReference>
<gene>
    <name evidence="4" type="ORF">UFOPK3752_01283</name>
    <name evidence="5" type="ORF">UFOPK4150_00004</name>
</gene>
<sequence>MSALVRAVREVFADDVDDLLDVATDFGSTTIHVDSGRWTDSLEALAAAGATYFDFLTAYDELENGFCVIAHLSTPDASDHVLLRTLLARDLPAIATATSVYRGAAWHERETHEMFGIDFIGNDHLEPLLLPDGFSGTPLRKDFVLASRVVKDWPGAKEPGESQEPTTSRRRNLPPGVPQGWLREESTPPNAGSRHDKA</sequence>
<dbReference type="EMBL" id="CAFBND010000047">
    <property type="protein sequence ID" value="CAB4944745.1"/>
    <property type="molecule type" value="Genomic_DNA"/>
</dbReference>